<evidence type="ECO:0000256" key="2">
    <source>
        <dbReference type="RuleBase" id="RU003457"/>
    </source>
</evidence>
<comment type="caution">
    <text evidence="5">The sequence shown here is derived from an EMBL/GenBank/DDBJ whole genome shotgun (WGS) entry which is preliminary data.</text>
</comment>
<dbReference type="Pfam" id="PF17954">
    <property type="entry name" value="Pirin_C_2"/>
    <property type="match status" value="1"/>
</dbReference>
<dbReference type="InterPro" id="IPR011051">
    <property type="entry name" value="RmlC_Cupin_sf"/>
</dbReference>
<dbReference type="PANTHER" id="PTHR43212">
    <property type="entry name" value="QUERCETIN 2,3-DIOXYGENASE"/>
    <property type="match status" value="1"/>
</dbReference>
<evidence type="ECO:0000313" key="5">
    <source>
        <dbReference type="EMBL" id="MEX6501792.1"/>
    </source>
</evidence>
<evidence type="ECO:0000259" key="3">
    <source>
        <dbReference type="Pfam" id="PF02678"/>
    </source>
</evidence>
<dbReference type="Pfam" id="PF02678">
    <property type="entry name" value="Pirin"/>
    <property type="match status" value="1"/>
</dbReference>
<dbReference type="SUPFAM" id="SSF51182">
    <property type="entry name" value="RmlC-like cupins"/>
    <property type="match status" value="1"/>
</dbReference>
<name>A0ABV3YR49_9PSED</name>
<organism evidence="5 6">
    <name type="scientific">Pseudomonas zhanjiangensis</name>
    <dbReference type="NCBI Taxonomy" id="3239015"/>
    <lineage>
        <taxon>Bacteria</taxon>
        <taxon>Pseudomonadati</taxon>
        <taxon>Pseudomonadota</taxon>
        <taxon>Gammaproteobacteria</taxon>
        <taxon>Pseudomonadales</taxon>
        <taxon>Pseudomonadaceae</taxon>
        <taxon>Pseudomonas</taxon>
    </lineage>
</organism>
<evidence type="ECO:0000256" key="1">
    <source>
        <dbReference type="ARBA" id="ARBA00008416"/>
    </source>
</evidence>
<dbReference type="InterPro" id="IPR012093">
    <property type="entry name" value="Pirin"/>
</dbReference>
<evidence type="ECO:0000313" key="6">
    <source>
        <dbReference type="Proteomes" id="UP001560296"/>
    </source>
</evidence>
<dbReference type="Proteomes" id="UP001560296">
    <property type="component" value="Unassembled WGS sequence"/>
</dbReference>
<feature type="domain" description="Pirin N-terminal" evidence="3">
    <location>
        <begin position="10"/>
        <end position="119"/>
    </location>
</feature>
<dbReference type="PIRSF" id="PIRSF006232">
    <property type="entry name" value="Pirin"/>
    <property type="match status" value="1"/>
</dbReference>
<dbReference type="EMBL" id="JBFTEG010000003">
    <property type="protein sequence ID" value="MEX6501792.1"/>
    <property type="molecule type" value="Genomic_DNA"/>
</dbReference>
<sequence length="226" mass="25059">MHQIRPAAERGHTQLSWLHSYHSFSFGSYLDPRFQGFSHLRVINEDRVAPGAGFATHGHRDMEIISYVRRGTLAHQDSLGTREEIAAGEFQLMRAGTGIRHSEFNASAHEPVHFMQIWIEPAQRGLPPSYQQRGFGAYEGLQAIATPDGAAGTLQIAQDVTLYRWQGGALDYRLDAGRWLYLQLLEGDLSGPALRLSAGDGLQWRQPVTLALQGRGEALLFDLPAA</sequence>
<dbReference type="InterPro" id="IPR003829">
    <property type="entry name" value="Pirin_N_dom"/>
</dbReference>
<dbReference type="InterPro" id="IPR014710">
    <property type="entry name" value="RmlC-like_jellyroll"/>
</dbReference>
<accession>A0ABV3YR49</accession>
<protein>
    <submittedName>
        <fullName evidence="5">Pirin family protein</fullName>
    </submittedName>
</protein>
<proteinExistence type="inferred from homology"/>
<reference evidence="5 6" key="1">
    <citation type="submission" date="2024-07" db="EMBL/GenBank/DDBJ databases">
        <authorList>
            <person name="Li M."/>
        </authorList>
    </citation>
    <scope>NUCLEOTIDE SEQUENCE [LARGE SCALE GENOMIC DNA]</scope>
    <source>
        <strain evidence="5 6">25A3E</strain>
    </source>
</reference>
<dbReference type="PANTHER" id="PTHR43212:SF3">
    <property type="entry name" value="QUERCETIN 2,3-DIOXYGENASE"/>
    <property type="match status" value="1"/>
</dbReference>
<evidence type="ECO:0000259" key="4">
    <source>
        <dbReference type="Pfam" id="PF17954"/>
    </source>
</evidence>
<dbReference type="RefSeq" id="WP_369286760.1">
    <property type="nucleotide sequence ID" value="NZ_JBFTEG010000003.1"/>
</dbReference>
<dbReference type="CDD" id="cd02910">
    <property type="entry name" value="cupin_Yhhw_N"/>
    <property type="match status" value="1"/>
</dbReference>
<dbReference type="Gene3D" id="2.60.120.10">
    <property type="entry name" value="Jelly Rolls"/>
    <property type="match status" value="2"/>
</dbReference>
<comment type="similarity">
    <text evidence="1 2">Belongs to the pirin family.</text>
</comment>
<feature type="domain" description="Quercetin 2,3-dioxygenase C-terminal cupin" evidence="4">
    <location>
        <begin position="144"/>
        <end position="223"/>
    </location>
</feature>
<gene>
    <name evidence="5" type="ORF">AB5S05_06935</name>
</gene>
<keyword evidence="6" id="KW-1185">Reference proteome</keyword>
<dbReference type="InterPro" id="IPR041602">
    <property type="entry name" value="Quercetinase_C"/>
</dbReference>